<keyword evidence="1" id="KW-0812">Transmembrane</keyword>
<evidence type="ECO:0000313" key="2">
    <source>
        <dbReference type="EMBL" id="PXY84087.1"/>
    </source>
</evidence>
<dbReference type="RefSeq" id="WP_110445712.1">
    <property type="nucleotide sequence ID" value="NZ_QGLG01000002.1"/>
</dbReference>
<reference evidence="2 3" key="1">
    <citation type="submission" date="2018-05" db="EMBL/GenBank/DDBJ databases">
        <title>Reference genomes for bee gut microbiota database.</title>
        <authorList>
            <person name="Ellegaard K.M."/>
        </authorList>
    </citation>
    <scope>NUCLEOTIDE SEQUENCE [LARGE SCALE GENOMIC DNA]</scope>
    <source>
        <strain evidence="2 3">ESL0184</strain>
    </source>
</reference>
<sequence length="150" mass="17903">MAVNINFEDIEGRKRSLAEREILREVEIETEDGVPAVALDTTQGFYVVEDKMWHDAKARVEKIEERRRKLDRLIEFILDIPWYVLYLCAALFLVAAYSFFFIIPPIYFYFHWKIVFWLTIPIYGSVIALSIRYGIEFLVEYIQENIHKDD</sequence>
<feature type="transmembrane region" description="Helical" evidence="1">
    <location>
        <begin position="76"/>
        <end position="102"/>
    </location>
</feature>
<dbReference type="Proteomes" id="UP000247698">
    <property type="component" value="Unassembled WGS sequence"/>
</dbReference>
<accession>A0ABX5N0A9</accession>
<keyword evidence="1" id="KW-0472">Membrane</keyword>
<gene>
    <name evidence="2" type="ORF">DK873_02675</name>
</gene>
<evidence type="ECO:0000256" key="1">
    <source>
        <dbReference type="SAM" id="Phobius"/>
    </source>
</evidence>
<protein>
    <submittedName>
        <fullName evidence="2">Uncharacterized protein</fullName>
    </submittedName>
</protein>
<feature type="transmembrane region" description="Helical" evidence="1">
    <location>
        <begin position="114"/>
        <end position="135"/>
    </location>
</feature>
<dbReference type="EMBL" id="QGLG01000002">
    <property type="protein sequence ID" value="PXY84087.1"/>
    <property type="molecule type" value="Genomic_DNA"/>
</dbReference>
<name>A0ABX5N0A9_9LACO</name>
<proteinExistence type="predicted"/>
<keyword evidence="1" id="KW-1133">Transmembrane helix</keyword>
<keyword evidence="3" id="KW-1185">Reference proteome</keyword>
<evidence type="ECO:0000313" key="3">
    <source>
        <dbReference type="Proteomes" id="UP000247698"/>
    </source>
</evidence>
<organism evidence="2 3">
    <name type="scientific">Lactobacillus melliventris</name>
    <dbReference type="NCBI Taxonomy" id="1218507"/>
    <lineage>
        <taxon>Bacteria</taxon>
        <taxon>Bacillati</taxon>
        <taxon>Bacillota</taxon>
        <taxon>Bacilli</taxon>
        <taxon>Lactobacillales</taxon>
        <taxon>Lactobacillaceae</taxon>
        <taxon>Lactobacillus</taxon>
    </lineage>
</organism>
<comment type="caution">
    <text evidence="2">The sequence shown here is derived from an EMBL/GenBank/DDBJ whole genome shotgun (WGS) entry which is preliminary data.</text>
</comment>